<dbReference type="EMBL" id="JACASE010000001">
    <property type="protein sequence ID" value="KAF6505811.1"/>
    <property type="molecule type" value="Genomic_DNA"/>
</dbReference>
<sequence length="157" mass="16493">MALSCPGATGQLPTPQRSGCWARSPAGVFAAQDAAYHPSGGLGTRIPTCTPGWPEAHPHLPDRQREAPGAAGTGSHQEAPVPASGQEQPLCLHPADVGVKPPGMGTASRPLWGVWGHWLCKPQPRLTPNPQRRLHAEHPRGCAVAPSSCLLWPLRGV</sequence>
<protein>
    <submittedName>
        <fullName evidence="2">Uncharacterized protein</fullName>
    </submittedName>
</protein>
<dbReference type="Proteomes" id="UP000593571">
    <property type="component" value="Unassembled WGS sequence"/>
</dbReference>
<feature type="compositionally biased region" description="Basic and acidic residues" evidence="1">
    <location>
        <begin position="56"/>
        <end position="66"/>
    </location>
</feature>
<feature type="region of interest" description="Disordered" evidence="1">
    <location>
        <begin position="49"/>
        <end position="87"/>
    </location>
</feature>
<name>A0A7J8KAJ6_ROUAE</name>
<comment type="caution">
    <text evidence="2">The sequence shown here is derived from an EMBL/GenBank/DDBJ whole genome shotgun (WGS) entry which is preliminary data.</text>
</comment>
<feature type="region of interest" description="Disordered" evidence="1">
    <location>
        <begin position="1"/>
        <end position="20"/>
    </location>
</feature>
<gene>
    <name evidence="2" type="ORF">HJG63_007707</name>
</gene>
<reference evidence="2 3" key="1">
    <citation type="journal article" date="2020" name="Nature">
        <title>Six reference-quality genomes reveal evolution of bat adaptations.</title>
        <authorList>
            <person name="Jebb D."/>
            <person name="Huang Z."/>
            <person name="Pippel M."/>
            <person name="Hughes G.M."/>
            <person name="Lavrichenko K."/>
            <person name="Devanna P."/>
            <person name="Winkler S."/>
            <person name="Jermiin L.S."/>
            <person name="Skirmuntt E.C."/>
            <person name="Katzourakis A."/>
            <person name="Burkitt-Gray L."/>
            <person name="Ray D.A."/>
            <person name="Sullivan K.A.M."/>
            <person name="Roscito J.G."/>
            <person name="Kirilenko B.M."/>
            <person name="Davalos L.M."/>
            <person name="Corthals A.P."/>
            <person name="Power M.L."/>
            <person name="Jones G."/>
            <person name="Ransome R.D."/>
            <person name="Dechmann D.K.N."/>
            <person name="Locatelli A.G."/>
            <person name="Puechmaille S.J."/>
            <person name="Fedrigo O."/>
            <person name="Jarvis E.D."/>
            <person name="Hiller M."/>
            <person name="Vernes S.C."/>
            <person name="Myers E.W."/>
            <person name="Teeling E.C."/>
        </authorList>
    </citation>
    <scope>NUCLEOTIDE SEQUENCE [LARGE SCALE GENOMIC DNA]</scope>
    <source>
        <strain evidence="2">MRouAeg1</strain>
        <tissue evidence="2">Muscle</tissue>
    </source>
</reference>
<evidence type="ECO:0000256" key="1">
    <source>
        <dbReference type="SAM" id="MobiDB-lite"/>
    </source>
</evidence>
<proteinExistence type="predicted"/>
<organism evidence="2 3">
    <name type="scientific">Rousettus aegyptiacus</name>
    <name type="common">Egyptian fruit bat</name>
    <name type="synonym">Pteropus aegyptiacus</name>
    <dbReference type="NCBI Taxonomy" id="9407"/>
    <lineage>
        <taxon>Eukaryota</taxon>
        <taxon>Metazoa</taxon>
        <taxon>Chordata</taxon>
        <taxon>Craniata</taxon>
        <taxon>Vertebrata</taxon>
        <taxon>Euteleostomi</taxon>
        <taxon>Mammalia</taxon>
        <taxon>Eutheria</taxon>
        <taxon>Laurasiatheria</taxon>
        <taxon>Chiroptera</taxon>
        <taxon>Yinpterochiroptera</taxon>
        <taxon>Pteropodoidea</taxon>
        <taxon>Pteropodidae</taxon>
        <taxon>Rousettinae</taxon>
        <taxon>Rousettus</taxon>
    </lineage>
</organism>
<accession>A0A7J8KAJ6</accession>
<dbReference type="AlphaFoldDB" id="A0A7J8KAJ6"/>
<evidence type="ECO:0000313" key="3">
    <source>
        <dbReference type="Proteomes" id="UP000593571"/>
    </source>
</evidence>
<evidence type="ECO:0000313" key="2">
    <source>
        <dbReference type="EMBL" id="KAF6505811.1"/>
    </source>
</evidence>
<keyword evidence="3" id="KW-1185">Reference proteome</keyword>